<accession>A0ABQ3LKX1</accession>
<proteinExistence type="predicted"/>
<feature type="region of interest" description="Disordered" evidence="1">
    <location>
        <begin position="232"/>
        <end position="251"/>
    </location>
</feature>
<dbReference type="Proteomes" id="UP000652430">
    <property type="component" value="Unassembled WGS sequence"/>
</dbReference>
<keyword evidence="2" id="KW-1133">Transmembrane helix</keyword>
<keyword evidence="2" id="KW-0812">Transmembrane</keyword>
<dbReference type="EMBL" id="BNAQ01000002">
    <property type="protein sequence ID" value="GHH16167.1"/>
    <property type="molecule type" value="Genomic_DNA"/>
</dbReference>
<reference evidence="4" key="1">
    <citation type="journal article" date="2019" name="Int. J. Syst. Evol. Microbiol.">
        <title>The Global Catalogue of Microorganisms (GCM) 10K type strain sequencing project: providing services to taxonomists for standard genome sequencing and annotation.</title>
        <authorList>
            <consortium name="The Broad Institute Genomics Platform"/>
            <consortium name="The Broad Institute Genome Sequencing Center for Infectious Disease"/>
            <person name="Wu L."/>
            <person name="Ma J."/>
        </authorList>
    </citation>
    <scope>NUCLEOTIDE SEQUENCE [LARGE SCALE GENOMIC DNA]</scope>
    <source>
        <strain evidence="4">CGMCC 1.8957</strain>
    </source>
</reference>
<organism evidence="3 4">
    <name type="scientific">Sphingomonas glacialis</name>
    <dbReference type="NCBI Taxonomy" id="658225"/>
    <lineage>
        <taxon>Bacteria</taxon>
        <taxon>Pseudomonadati</taxon>
        <taxon>Pseudomonadota</taxon>
        <taxon>Alphaproteobacteria</taxon>
        <taxon>Sphingomonadales</taxon>
        <taxon>Sphingomonadaceae</taxon>
        <taxon>Sphingomonas</taxon>
    </lineage>
</organism>
<comment type="caution">
    <text evidence="3">The sequence shown here is derived from an EMBL/GenBank/DDBJ whole genome shotgun (WGS) entry which is preliminary data.</text>
</comment>
<evidence type="ECO:0000256" key="2">
    <source>
        <dbReference type="SAM" id="Phobius"/>
    </source>
</evidence>
<protein>
    <recommendedName>
        <fullName evidence="5">DUF4760 domain-containing protein</fullName>
    </recommendedName>
</protein>
<gene>
    <name evidence="3" type="ORF">GCM10008023_19860</name>
</gene>
<keyword evidence="4" id="KW-1185">Reference proteome</keyword>
<keyword evidence="2" id="KW-0472">Membrane</keyword>
<feature type="transmembrane region" description="Helical" evidence="2">
    <location>
        <begin position="20"/>
        <end position="41"/>
    </location>
</feature>
<evidence type="ECO:0000313" key="4">
    <source>
        <dbReference type="Proteomes" id="UP000652430"/>
    </source>
</evidence>
<evidence type="ECO:0000256" key="1">
    <source>
        <dbReference type="SAM" id="MobiDB-lite"/>
    </source>
</evidence>
<sequence>MTLNITAYVGTPPPAVAHGWFYDYQTIIASGVALCAALIAAEISRRQLRSSREQLVEMRRQADRDRAGRLRAARASLPAVLSAICDYAETTARTLNGAWPAAAALYPDDANPLAAYRVTLAIAPFPSATLESLERIVALTDSDGVAERIESILREAQVLGARTRKLTTGDEVRTSMLAVYILQAASMYARAESLFEYARHQADGVAAQPLWERTFTALDIFDVSRREVIDMARRERDNGDPPGEADTRGVY</sequence>
<evidence type="ECO:0008006" key="5">
    <source>
        <dbReference type="Google" id="ProtNLM"/>
    </source>
</evidence>
<dbReference type="RefSeq" id="WP_189676097.1">
    <property type="nucleotide sequence ID" value="NZ_BNAQ01000002.1"/>
</dbReference>
<evidence type="ECO:0000313" key="3">
    <source>
        <dbReference type="EMBL" id="GHH16167.1"/>
    </source>
</evidence>
<name>A0ABQ3LKX1_9SPHN</name>